<dbReference type="Gene3D" id="2.130.10.10">
    <property type="entry name" value="YVTN repeat-like/Quinoprotein amine dehydrogenase"/>
    <property type="match status" value="1"/>
</dbReference>
<protein>
    <submittedName>
        <fullName evidence="7">DNA excision repair protein</fullName>
    </submittedName>
</protein>
<dbReference type="GO" id="GO:0000109">
    <property type="term" value="C:nucleotide-excision repair complex"/>
    <property type="evidence" value="ECO:0007669"/>
    <property type="project" value="TreeGrafter"/>
</dbReference>
<dbReference type="SMART" id="SM00320">
    <property type="entry name" value="WD40"/>
    <property type="match status" value="4"/>
</dbReference>
<dbReference type="InterPro" id="IPR015943">
    <property type="entry name" value="WD40/YVTN_repeat-like_dom_sf"/>
</dbReference>
<gene>
    <name evidence="7" type="ORF">A9F13_24g00286</name>
</gene>
<dbReference type="GO" id="GO:0043161">
    <property type="term" value="P:proteasome-mediated ubiquitin-dependent protein catabolic process"/>
    <property type="evidence" value="ECO:0007669"/>
    <property type="project" value="TreeGrafter"/>
</dbReference>
<evidence type="ECO:0000256" key="1">
    <source>
        <dbReference type="ARBA" id="ARBA00022574"/>
    </source>
</evidence>
<feature type="repeat" description="WD" evidence="5">
    <location>
        <begin position="291"/>
        <end position="332"/>
    </location>
</feature>
<evidence type="ECO:0000256" key="5">
    <source>
        <dbReference type="PROSITE-ProRule" id="PRU00221"/>
    </source>
</evidence>
<dbReference type="GO" id="GO:0000209">
    <property type="term" value="P:protein polyubiquitination"/>
    <property type="evidence" value="ECO:0007669"/>
    <property type="project" value="TreeGrafter"/>
</dbReference>
<organism evidence="7 8">
    <name type="scientific">Clavispora lusitaniae</name>
    <name type="common">Candida lusitaniae</name>
    <dbReference type="NCBI Taxonomy" id="36911"/>
    <lineage>
        <taxon>Eukaryota</taxon>
        <taxon>Fungi</taxon>
        <taxon>Dikarya</taxon>
        <taxon>Ascomycota</taxon>
        <taxon>Saccharomycotina</taxon>
        <taxon>Pichiomycetes</taxon>
        <taxon>Metschnikowiaceae</taxon>
        <taxon>Clavispora</taxon>
    </lineage>
</organism>
<dbReference type="Pfam" id="PF00400">
    <property type="entry name" value="WD40"/>
    <property type="match status" value="4"/>
</dbReference>
<dbReference type="InterPro" id="IPR036322">
    <property type="entry name" value="WD40_repeat_dom_sf"/>
</dbReference>
<dbReference type="PANTHER" id="PTHR46202">
    <property type="entry name" value="DNA EXCISION REPAIR PROTEIN ERCC-8"/>
    <property type="match status" value="1"/>
</dbReference>
<dbReference type="InterPro" id="IPR001680">
    <property type="entry name" value="WD40_rpt"/>
</dbReference>
<keyword evidence="3" id="KW-0227">DNA damage</keyword>
<evidence type="ECO:0000256" key="6">
    <source>
        <dbReference type="SAM" id="MobiDB-lite"/>
    </source>
</evidence>
<evidence type="ECO:0000313" key="7">
    <source>
        <dbReference type="EMBL" id="OVF05131.1"/>
    </source>
</evidence>
<dbReference type="SUPFAM" id="SSF50978">
    <property type="entry name" value="WD40 repeat-like"/>
    <property type="match status" value="1"/>
</dbReference>
<feature type="repeat" description="WD" evidence="5">
    <location>
        <begin position="89"/>
        <end position="131"/>
    </location>
</feature>
<evidence type="ECO:0000256" key="2">
    <source>
        <dbReference type="ARBA" id="ARBA00022737"/>
    </source>
</evidence>
<keyword evidence="2" id="KW-0677">Repeat</keyword>
<dbReference type="InterPro" id="IPR019775">
    <property type="entry name" value="WD40_repeat_CS"/>
</dbReference>
<dbReference type="GO" id="GO:0031464">
    <property type="term" value="C:Cul4A-RING E3 ubiquitin ligase complex"/>
    <property type="evidence" value="ECO:0007669"/>
    <property type="project" value="TreeGrafter"/>
</dbReference>
<dbReference type="PANTHER" id="PTHR46202:SF1">
    <property type="entry name" value="DNA EXCISION REPAIR PROTEIN ERCC-8"/>
    <property type="match status" value="1"/>
</dbReference>
<dbReference type="InterPro" id="IPR042238">
    <property type="entry name" value="Rad28/ERCC8/Ckn1/ATCSA-1"/>
</dbReference>
<dbReference type="GO" id="GO:0006283">
    <property type="term" value="P:transcription-coupled nucleotide-excision repair"/>
    <property type="evidence" value="ECO:0007669"/>
    <property type="project" value="InterPro"/>
</dbReference>
<dbReference type="PROSITE" id="PS50082">
    <property type="entry name" value="WD_REPEATS_2"/>
    <property type="match status" value="4"/>
</dbReference>
<feature type="region of interest" description="Disordered" evidence="6">
    <location>
        <begin position="233"/>
        <end position="294"/>
    </location>
</feature>
<dbReference type="PROSITE" id="PS50294">
    <property type="entry name" value="WD_REPEATS_REGION"/>
    <property type="match status" value="3"/>
</dbReference>
<dbReference type="Proteomes" id="UP000195602">
    <property type="component" value="Unassembled WGS sequence"/>
</dbReference>
<keyword evidence="4" id="KW-0234">DNA repair</keyword>
<accession>A0AA91PVD7</accession>
<feature type="repeat" description="WD" evidence="5">
    <location>
        <begin position="180"/>
        <end position="215"/>
    </location>
</feature>
<sequence>MDTLLLERATGRISARACAATVTESLYGSLSPSTFRAHSAAVNSLALEKAEYRYLLSGSGDSSLRLWDLSEDEIGPIRPPRAIATVSRRTAHRFGVSALRWWPEDTGMFISASFDHTVQAWDTNRMAPAHVFEAGARVYAVDVCAARANRFSSQALVAVASDQPQVRLLDLRAAAAAHTLQGHKGKTLAVTWHPQQPSILATGGFDGEVKVWDVRRAQSCLCRMDMARTNASRARTDISSGGYSALPASSSESSDDESTINNASMYGSHSKHSPFRPRQTNVDRSEYSSSTRAHSGPVNGLLWDEAGHMLYSAGNDDKIRVWDMEHSPPVNRLVNFGPLTRNKYLQTAPVALSARSEGETQHLVFGADTGDVLVLRALDGKLVARLPGRVRTSAMVAGAPYSATYFGGTMSGDIVTWRGMTRPPAIEGEYKDEEVDDVVPLDEIMCGSGEKEIAALYDDPYFRRESS</sequence>
<name>A0AA91PVD7_CLALS</name>
<feature type="repeat" description="WD" evidence="5">
    <location>
        <begin position="35"/>
        <end position="73"/>
    </location>
</feature>
<dbReference type="PRINTS" id="PR00320">
    <property type="entry name" value="GPROTEINBRPT"/>
</dbReference>
<evidence type="ECO:0000256" key="4">
    <source>
        <dbReference type="ARBA" id="ARBA00023204"/>
    </source>
</evidence>
<dbReference type="InterPro" id="IPR020472">
    <property type="entry name" value="WD40_PAC1"/>
</dbReference>
<evidence type="ECO:0000256" key="3">
    <source>
        <dbReference type="ARBA" id="ARBA00022763"/>
    </source>
</evidence>
<keyword evidence="1 5" id="KW-0853">WD repeat</keyword>
<evidence type="ECO:0000313" key="8">
    <source>
        <dbReference type="Proteomes" id="UP000195602"/>
    </source>
</evidence>
<dbReference type="PROSITE" id="PS00678">
    <property type="entry name" value="WD_REPEATS_1"/>
    <property type="match status" value="3"/>
</dbReference>
<proteinExistence type="predicted"/>
<reference evidence="7 8" key="1">
    <citation type="submission" date="2017-04" db="EMBL/GenBank/DDBJ databases">
        <title>Draft genome of the yeast Clavispora lusitaniae type strain CBS 6936.</title>
        <authorList>
            <person name="Durrens P."/>
            <person name="Klopp C."/>
            <person name="Biteau N."/>
            <person name="Fitton-Ouhabi V."/>
            <person name="Dementhon K."/>
            <person name="Accoceberry I."/>
            <person name="Sherman D.J."/>
            <person name="Noel T."/>
        </authorList>
    </citation>
    <scope>NUCLEOTIDE SEQUENCE [LARGE SCALE GENOMIC DNA]</scope>
    <source>
        <strain evidence="7 8">CBS 6936</strain>
    </source>
</reference>
<feature type="compositionally biased region" description="Polar residues" evidence="6">
    <location>
        <begin position="233"/>
        <end position="242"/>
    </location>
</feature>
<dbReference type="KEGG" id="clus:A9F13_24g00286"/>
<dbReference type="EMBL" id="LYUB02000024">
    <property type="protein sequence ID" value="OVF05131.1"/>
    <property type="molecule type" value="Genomic_DNA"/>
</dbReference>
<dbReference type="AlphaFoldDB" id="A0AA91PVD7"/>
<comment type="caution">
    <text evidence="7">The sequence shown here is derived from an EMBL/GenBank/DDBJ whole genome shotgun (WGS) entry which is preliminary data.</text>
</comment>